<dbReference type="SUPFAM" id="SSF50129">
    <property type="entry name" value="GroES-like"/>
    <property type="match status" value="2"/>
</dbReference>
<keyword evidence="3 6" id="KW-0479">Metal-binding</keyword>
<evidence type="ECO:0000256" key="1">
    <source>
        <dbReference type="ARBA" id="ARBA00001947"/>
    </source>
</evidence>
<dbReference type="InterPro" id="IPR011032">
    <property type="entry name" value="GroES-like_sf"/>
</dbReference>
<comment type="cofactor">
    <cofactor evidence="1 6">
        <name>Zn(2+)</name>
        <dbReference type="ChEBI" id="CHEBI:29105"/>
    </cofactor>
</comment>
<dbReference type="Proteomes" id="UP000651728">
    <property type="component" value="Unassembled WGS sequence"/>
</dbReference>
<dbReference type="PANTHER" id="PTHR43350">
    <property type="entry name" value="NAD-DEPENDENT ALCOHOL DEHYDROGENASE"/>
    <property type="match status" value="1"/>
</dbReference>
<evidence type="ECO:0000259" key="7">
    <source>
        <dbReference type="SMART" id="SM00829"/>
    </source>
</evidence>
<evidence type="ECO:0000256" key="3">
    <source>
        <dbReference type="ARBA" id="ARBA00022723"/>
    </source>
</evidence>
<comment type="similarity">
    <text evidence="2 6">Belongs to the zinc-containing alcohol dehydrogenase family.</text>
</comment>
<dbReference type="PANTHER" id="PTHR43350:SF21">
    <property type="entry name" value="S-NITROSOMYCOTHIOL REDUCTASE MSCR"/>
    <property type="match status" value="1"/>
</dbReference>
<reference evidence="8 9" key="1">
    <citation type="submission" date="2021-01" db="EMBL/GenBank/DDBJ databases">
        <title>Whole genome shotgun sequence of Microbispora amethystogenes NBRC 101907.</title>
        <authorList>
            <person name="Komaki H."/>
            <person name="Tamura T."/>
        </authorList>
    </citation>
    <scope>NUCLEOTIDE SEQUENCE [LARGE SCALE GENOMIC DNA]</scope>
    <source>
        <strain evidence="8 9">NBRC 101907</strain>
    </source>
</reference>
<dbReference type="InterPro" id="IPR036291">
    <property type="entry name" value="NAD(P)-bd_dom_sf"/>
</dbReference>
<dbReference type="Pfam" id="PF08240">
    <property type="entry name" value="ADH_N"/>
    <property type="match status" value="1"/>
</dbReference>
<dbReference type="InterPro" id="IPR013154">
    <property type="entry name" value="ADH-like_N"/>
</dbReference>
<gene>
    <name evidence="8" type="ORF">Mam01_41330</name>
</gene>
<dbReference type="EMBL" id="BOOB01000029">
    <property type="protein sequence ID" value="GIH33969.1"/>
    <property type="molecule type" value="Genomic_DNA"/>
</dbReference>
<keyword evidence="5" id="KW-0560">Oxidoreductase</keyword>
<name>A0ABQ4FGS3_9ACTN</name>
<dbReference type="SUPFAM" id="SSF51735">
    <property type="entry name" value="NAD(P)-binding Rossmann-fold domains"/>
    <property type="match status" value="1"/>
</dbReference>
<dbReference type="Pfam" id="PF00107">
    <property type="entry name" value="ADH_zinc_N"/>
    <property type="match status" value="1"/>
</dbReference>
<evidence type="ECO:0000256" key="4">
    <source>
        <dbReference type="ARBA" id="ARBA00022833"/>
    </source>
</evidence>
<sequence>MPVTMRGAILHAVGDEKLDIRDDITLTPVGPGDVRVRVRATGVCHSDLSVLTGVLPQPLPIIPGHEGAGEVVEVGDGVTTVRPGDHVIVNWTPACGDCPSCLAGQPNLCMTYMMKGFAEPRFRFGGGTPAFGMAGCGTWAEEIVVPWQGAIRVDPDVPYEVAALIGCGVTTGVGAVLNTAKVRPGATVAVVGCGGVGLSVIQGARISGATTILAIDPLESKHALALKVGATHACTPDRLTDAIGALTGGQGFDHGFEAVGKSAAIMTAWRATRRGGDVIVVGAGAVDDQVPLNAFGLLFEGKNILSSLYGGADVRRDFPRFVNLYKAGRLDLDSMISARIRIGDLNEAVAALRGGEVLRQIVLFD</sequence>
<organism evidence="8 9">
    <name type="scientific">Microbispora amethystogenes</name>
    <dbReference type="NCBI Taxonomy" id="1427754"/>
    <lineage>
        <taxon>Bacteria</taxon>
        <taxon>Bacillati</taxon>
        <taxon>Actinomycetota</taxon>
        <taxon>Actinomycetes</taxon>
        <taxon>Streptosporangiales</taxon>
        <taxon>Streptosporangiaceae</taxon>
        <taxon>Microbispora</taxon>
    </lineage>
</organism>
<dbReference type="Gene3D" id="3.40.50.720">
    <property type="entry name" value="NAD(P)-binding Rossmann-like Domain"/>
    <property type="match status" value="1"/>
</dbReference>
<dbReference type="InterPro" id="IPR020843">
    <property type="entry name" value="ER"/>
</dbReference>
<evidence type="ECO:0000313" key="9">
    <source>
        <dbReference type="Proteomes" id="UP000651728"/>
    </source>
</evidence>
<dbReference type="PROSITE" id="PS00059">
    <property type="entry name" value="ADH_ZINC"/>
    <property type="match status" value="1"/>
</dbReference>
<accession>A0ABQ4FGS3</accession>
<proteinExistence type="inferred from homology"/>
<keyword evidence="4 6" id="KW-0862">Zinc</keyword>
<dbReference type="CDD" id="cd08279">
    <property type="entry name" value="Zn_ADH_class_III"/>
    <property type="match status" value="1"/>
</dbReference>
<evidence type="ECO:0000256" key="2">
    <source>
        <dbReference type="ARBA" id="ARBA00008072"/>
    </source>
</evidence>
<keyword evidence="9" id="KW-1185">Reference proteome</keyword>
<evidence type="ECO:0000313" key="8">
    <source>
        <dbReference type="EMBL" id="GIH33969.1"/>
    </source>
</evidence>
<dbReference type="InterPro" id="IPR002328">
    <property type="entry name" value="ADH_Zn_CS"/>
</dbReference>
<feature type="domain" description="Enoyl reductase (ER)" evidence="7">
    <location>
        <begin position="14"/>
        <end position="363"/>
    </location>
</feature>
<evidence type="ECO:0000256" key="6">
    <source>
        <dbReference type="RuleBase" id="RU361277"/>
    </source>
</evidence>
<comment type="caution">
    <text evidence="8">The sequence shown here is derived from an EMBL/GenBank/DDBJ whole genome shotgun (WGS) entry which is preliminary data.</text>
</comment>
<protein>
    <submittedName>
        <fullName evidence="8">Alcohol dehydrogenase</fullName>
    </submittedName>
</protein>
<dbReference type="InterPro" id="IPR013149">
    <property type="entry name" value="ADH-like_C"/>
</dbReference>
<dbReference type="SMART" id="SM00829">
    <property type="entry name" value="PKS_ER"/>
    <property type="match status" value="1"/>
</dbReference>
<dbReference type="Gene3D" id="3.90.180.10">
    <property type="entry name" value="Medium-chain alcohol dehydrogenases, catalytic domain"/>
    <property type="match status" value="1"/>
</dbReference>
<evidence type="ECO:0000256" key="5">
    <source>
        <dbReference type="ARBA" id="ARBA00023002"/>
    </source>
</evidence>